<evidence type="ECO:0000313" key="1">
    <source>
        <dbReference type="EMBL" id="ADD42699.1"/>
    </source>
</evidence>
<accession>D3QAB6</accession>
<keyword evidence="2" id="KW-1185">Reference proteome</keyword>
<dbReference type="RefSeq" id="WP_013018270.1">
    <property type="nucleotide sequence ID" value="NC_013947.1"/>
</dbReference>
<dbReference type="Proteomes" id="UP000000844">
    <property type="component" value="Chromosome"/>
</dbReference>
<reference evidence="1 2" key="1">
    <citation type="journal article" date="2009" name="Stand. Genomic Sci.">
        <title>Complete genome sequence of Stackebrandtia nassauensis type strain (LLR-40K-21).</title>
        <authorList>
            <person name="Munk C."/>
            <person name="Lapidus A."/>
            <person name="Copeland A."/>
            <person name="Jando M."/>
            <person name="Mayilraj S."/>
            <person name="Glavina Del Rio T."/>
            <person name="Nolan M."/>
            <person name="Chen F."/>
            <person name="Lucas S."/>
            <person name="Tice H."/>
            <person name="Cheng J.F."/>
            <person name="Han C."/>
            <person name="Detter J.C."/>
            <person name="Bruce D."/>
            <person name="Goodwin L."/>
            <person name="Chain P."/>
            <person name="Pitluck S."/>
            <person name="Goker M."/>
            <person name="Ovchinikova G."/>
            <person name="Pati A."/>
            <person name="Ivanova N."/>
            <person name="Mavromatis K."/>
            <person name="Chen A."/>
            <person name="Palaniappan K."/>
            <person name="Land M."/>
            <person name="Hauser L."/>
            <person name="Chang Y.J."/>
            <person name="Jeffries C.D."/>
            <person name="Bristow J."/>
            <person name="Eisen J.A."/>
            <person name="Markowitz V."/>
            <person name="Hugenholtz P."/>
            <person name="Kyrpides N.C."/>
            <person name="Klenk H.P."/>
        </authorList>
    </citation>
    <scope>NUCLEOTIDE SEQUENCE [LARGE SCALE GENOMIC DNA]</scope>
    <source>
        <strain evidence="2">DSM 44728 / CIP 108903 / NRRL B-16338 / NBRC 102104 / LLR-40K-21</strain>
    </source>
</reference>
<dbReference type="EMBL" id="CP001778">
    <property type="protein sequence ID" value="ADD42699.1"/>
    <property type="molecule type" value="Genomic_DNA"/>
</dbReference>
<dbReference type="KEGG" id="sna:Snas_3028"/>
<dbReference type="AlphaFoldDB" id="D3QAB6"/>
<dbReference type="STRING" id="446470.Snas_3028"/>
<name>D3QAB6_STANL</name>
<dbReference type="OrthoDB" id="3679680at2"/>
<organism evidence="1 2">
    <name type="scientific">Stackebrandtia nassauensis (strain DSM 44728 / CIP 108903 / NRRL B-16338 / NBRC 102104 / LLR-40K-21)</name>
    <dbReference type="NCBI Taxonomy" id="446470"/>
    <lineage>
        <taxon>Bacteria</taxon>
        <taxon>Bacillati</taxon>
        <taxon>Actinomycetota</taxon>
        <taxon>Actinomycetes</taxon>
        <taxon>Glycomycetales</taxon>
        <taxon>Glycomycetaceae</taxon>
        <taxon>Stackebrandtia</taxon>
    </lineage>
</organism>
<sequence>MGVVAGQLAALTVTVSSPDARMRATVTAGKPRSFGFRPNTYRFYTEDRLGHQLARLATLAYIGHQRGVDRIHAENDMTVIRDPRQARDPAEATFVERSNSITVAGVGARKMVRFKTTGMLNWQCRIAEGTVRRLSEKEFVSEVSLAVNDVLGKTHSIAMLLKDEYRGRVLSHDVRERLIAELSAA</sequence>
<protein>
    <submittedName>
        <fullName evidence="1">Uncharacterized protein</fullName>
    </submittedName>
</protein>
<gene>
    <name evidence="1" type="ordered locus">Snas_3028</name>
</gene>
<dbReference type="HOGENOM" id="CLU_121293_0_0_11"/>
<proteinExistence type="predicted"/>
<evidence type="ECO:0000313" key="2">
    <source>
        <dbReference type="Proteomes" id="UP000000844"/>
    </source>
</evidence>